<dbReference type="CDD" id="cd23081">
    <property type="entry name" value="cpPDZ_EcRseP-like"/>
    <property type="match status" value="1"/>
</dbReference>
<protein>
    <recommendedName>
        <fullName evidence="11">Zinc metalloprotease</fullName>
        <ecNumber evidence="11">3.4.24.-</ecNumber>
    </recommendedName>
</protein>
<dbReference type="EMBL" id="PEWV01000032">
    <property type="protein sequence ID" value="PIU41849.1"/>
    <property type="molecule type" value="Genomic_DNA"/>
</dbReference>
<dbReference type="SUPFAM" id="SSF50156">
    <property type="entry name" value="PDZ domain-like"/>
    <property type="match status" value="1"/>
</dbReference>
<dbReference type="AlphaFoldDB" id="A0A2J0KVM4"/>
<dbReference type="GO" id="GO:0004222">
    <property type="term" value="F:metalloendopeptidase activity"/>
    <property type="evidence" value="ECO:0007669"/>
    <property type="project" value="InterPro"/>
</dbReference>
<dbReference type="InterPro" id="IPR001478">
    <property type="entry name" value="PDZ"/>
</dbReference>
<evidence type="ECO:0000313" key="13">
    <source>
        <dbReference type="EMBL" id="PIU41849.1"/>
    </source>
</evidence>
<reference evidence="13 14" key="1">
    <citation type="submission" date="2017-09" db="EMBL/GenBank/DDBJ databases">
        <title>Depth-based differentiation of microbial function through sediment-hosted aquifers and enrichment of novel symbionts in the deep terrestrial subsurface.</title>
        <authorList>
            <person name="Probst A.J."/>
            <person name="Ladd B."/>
            <person name="Jarett J.K."/>
            <person name="Geller-Mcgrath D.E."/>
            <person name="Sieber C.M."/>
            <person name="Emerson J.B."/>
            <person name="Anantharaman K."/>
            <person name="Thomas B.C."/>
            <person name="Malmstrom R."/>
            <person name="Stieglmeier M."/>
            <person name="Klingl A."/>
            <person name="Woyke T."/>
            <person name="Ryan C.M."/>
            <person name="Banfield J.F."/>
        </authorList>
    </citation>
    <scope>NUCLEOTIDE SEQUENCE [LARGE SCALE GENOMIC DNA]</scope>
    <source>
        <strain evidence="13">CG07_land_8_20_14_0_80_42_15</strain>
    </source>
</reference>
<evidence type="ECO:0000256" key="3">
    <source>
        <dbReference type="ARBA" id="ARBA00007931"/>
    </source>
</evidence>
<keyword evidence="7 11" id="KW-0862">Zinc</keyword>
<organism evidence="13 14">
    <name type="scientific">Candidatus Aquitaenariimonas noxiae</name>
    <dbReference type="NCBI Taxonomy" id="1974741"/>
    <lineage>
        <taxon>Bacteria</taxon>
        <taxon>Pseudomonadati</taxon>
        <taxon>Candidatus Omnitrophota</taxon>
        <taxon>Candidatus Aquitaenariimonas</taxon>
    </lineage>
</organism>
<dbReference type="SMART" id="SM00228">
    <property type="entry name" value="PDZ"/>
    <property type="match status" value="1"/>
</dbReference>
<dbReference type="InterPro" id="IPR008915">
    <property type="entry name" value="Peptidase_M50"/>
</dbReference>
<evidence type="ECO:0000256" key="8">
    <source>
        <dbReference type="ARBA" id="ARBA00022989"/>
    </source>
</evidence>
<evidence type="ECO:0000256" key="7">
    <source>
        <dbReference type="ARBA" id="ARBA00022833"/>
    </source>
</evidence>
<comment type="similarity">
    <text evidence="3 11">Belongs to the peptidase M50B family.</text>
</comment>
<evidence type="ECO:0000256" key="2">
    <source>
        <dbReference type="ARBA" id="ARBA00004141"/>
    </source>
</evidence>
<dbReference type="PANTHER" id="PTHR42837:SF2">
    <property type="entry name" value="MEMBRANE METALLOPROTEASE ARASP2, CHLOROPLASTIC-RELATED"/>
    <property type="match status" value="1"/>
</dbReference>
<keyword evidence="4 13" id="KW-0645">Protease</keyword>
<dbReference type="GO" id="GO:0006508">
    <property type="term" value="P:proteolysis"/>
    <property type="evidence" value="ECO:0007669"/>
    <property type="project" value="UniProtKB-KW"/>
</dbReference>
<name>A0A2J0KVM4_9BACT</name>
<evidence type="ECO:0000256" key="10">
    <source>
        <dbReference type="ARBA" id="ARBA00023136"/>
    </source>
</evidence>
<evidence type="ECO:0000259" key="12">
    <source>
        <dbReference type="SMART" id="SM00228"/>
    </source>
</evidence>
<dbReference type="Gene3D" id="2.30.42.10">
    <property type="match status" value="1"/>
</dbReference>
<sequence length="369" mass="41073">MGQRGGESTVLSFLAFIFALGLLIIVHEFGHFFVAKRYGVKVERFSIGFGPKIFGVKKGDTEYTVSLIPLGGYVKMAGETCEDDIKGEKWEYLSQAPGRRFNILFAGPLLNYILAFLIFSLIFMIGSPALSTKVGELLDGYPAKDSGIKVGDRIVAVDGKSVVYWEDLTNEIHKKFNKKITFTIKKDDREFQATIETKTKEVENIFGQKMQIALIGIAPSDELLTMKFNPIKSFYVGGKKLIGLTGLTYKALWMMITGGLSPKELTGPIGIYVITGKAAQLGFIYFINIIAVISFNLALFNLLPLPILDGGHIFFLGLEKLRGRPLSKRKQELITQIGLTFIIFIAIAVSYNDIMKFGVFEKLKGLFKR</sequence>
<feature type="transmembrane region" description="Helical" evidence="11">
    <location>
        <begin position="281"/>
        <end position="299"/>
    </location>
</feature>
<dbReference type="Proteomes" id="UP000230052">
    <property type="component" value="Unassembled WGS sequence"/>
</dbReference>
<dbReference type="CDD" id="cd06163">
    <property type="entry name" value="S2P-M50_PDZ_RseP-like"/>
    <property type="match status" value="1"/>
</dbReference>
<evidence type="ECO:0000256" key="1">
    <source>
        <dbReference type="ARBA" id="ARBA00001947"/>
    </source>
</evidence>
<keyword evidence="9 11" id="KW-0482">Metalloprotease</keyword>
<evidence type="ECO:0000313" key="14">
    <source>
        <dbReference type="Proteomes" id="UP000230052"/>
    </source>
</evidence>
<dbReference type="GO" id="GO:0016020">
    <property type="term" value="C:membrane"/>
    <property type="evidence" value="ECO:0007669"/>
    <property type="project" value="UniProtKB-SubCell"/>
</dbReference>
<feature type="domain" description="PDZ" evidence="12">
    <location>
        <begin position="119"/>
        <end position="188"/>
    </location>
</feature>
<dbReference type="PANTHER" id="PTHR42837">
    <property type="entry name" value="REGULATOR OF SIGMA-E PROTEASE RSEP"/>
    <property type="match status" value="1"/>
</dbReference>
<feature type="transmembrane region" description="Helical" evidence="11">
    <location>
        <begin position="109"/>
        <end position="130"/>
    </location>
</feature>
<dbReference type="Pfam" id="PF02163">
    <property type="entry name" value="Peptidase_M50"/>
    <property type="match status" value="1"/>
</dbReference>
<evidence type="ECO:0000256" key="11">
    <source>
        <dbReference type="RuleBase" id="RU362031"/>
    </source>
</evidence>
<evidence type="ECO:0000256" key="9">
    <source>
        <dbReference type="ARBA" id="ARBA00023049"/>
    </source>
</evidence>
<comment type="cofactor">
    <cofactor evidence="1 11">
        <name>Zn(2+)</name>
        <dbReference type="ChEBI" id="CHEBI:29105"/>
    </cofactor>
</comment>
<keyword evidence="10 11" id="KW-0472">Membrane</keyword>
<dbReference type="NCBIfam" id="TIGR00054">
    <property type="entry name" value="RIP metalloprotease RseP"/>
    <property type="match status" value="1"/>
</dbReference>
<evidence type="ECO:0000256" key="4">
    <source>
        <dbReference type="ARBA" id="ARBA00022670"/>
    </source>
</evidence>
<dbReference type="InterPro" id="IPR004387">
    <property type="entry name" value="Pept_M50_Zn"/>
</dbReference>
<keyword evidence="8 11" id="KW-1133">Transmembrane helix</keyword>
<feature type="transmembrane region" description="Helical" evidence="11">
    <location>
        <begin position="12"/>
        <end position="34"/>
    </location>
</feature>
<dbReference type="InterPro" id="IPR036034">
    <property type="entry name" value="PDZ_sf"/>
</dbReference>
<evidence type="ECO:0000256" key="6">
    <source>
        <dbReference type="ARBA" id="ARBA00022801"/>
    </source>
</evidence>
<feature type="transmembrane region" description="Helical" evidence="11">
    <location>
        <begin position="333"/>
        <end position="351"/>
    </location>
</feature>
<gene>
    <name evidence="13" type="primary">rseP</name>
    <name evidence="13" type="ORF">COS99_03500</name>
</gene>
<keyword evidence="5 11" id="KW-0812">Transmembrane</keyword>
<keyword evidence="6 11" id="KW-0378">Hydrolase</keyword>
<comment type="caution">
    <text evidence="13">The sequence shown here is derived from an EMBL/GenBank/DDBJ whole genome shotgun (WGS) entry which is preliminary data.</text>
</comment>
<evidence type="ECO:0000256" key="5">
    <source>
        <dbReference type="ARBA" id="ARBA00022692"/>
    </source>
</evidence>
<comment type="subcellular location">
    <subcellularLocation>
        <location evidence="2">Membrane</location>
        <topology evidence="2">Multi-pass membrane protein</topology>
    </subcellularLocation>
</comment>
<dbReference type="EC" id="3.4.24.-" evidence="11"/>
<dbReference type="GO" id="GO:0046872">
    <property type="term" value="F:metal ion binding"/>
    <property type="evidence" value="ECO:0007669"/>
    <property type="project" value="UniProtKB-KW"/>
</dbReference>
<proteinExistence type="inferred from homology"/>
<keyword evidence="11" id="KW-0479">Metal-binding</keyword>
<accession>A0A2J0KVM4</accession>